<gene>
    <name evidence="1" type="ORF">ABT39_MTgene1319</name>
</gene>
<dbReference type="EMBL" id="LKAM01000010">
    <property type="protein sequence ID" value="KUM46639.1"/>
    <property type="molecule type" value="Genomic_DNA"/>
</dbReference>
<dbReference type="AlphaFoldDB" id="A0A101LWG8"/>
<accession>A0A101LWG8</accession>
<reference evidence="1" key="1">
    <citation type="journal article" date="2015" name="Genome Biol. Evol.">
        <title>Organellar Genomes of White Spruce (Picea glauca): Assembly and Annotation.</title>
        <authorList>
            <person name="Jackman S.D."/>
            <person name="Warren R.L."/>
            <person name="Gibb E.A."/>
            <person name="Vandervalk B.P."/>
            <person name="Mohamadi H."/>
            <person name="Chu J."/>
            <person name="Raymond A."/>
            <person name="Pleasance S."/>
            <person name="Coope R."/>
            <person name="Wildung M.R."/>
            <person name="Ritland C.E."/>
            <person name="Bousquet J."/>
            <person name="Jones S.J."/>
            <person name="Bohlmann J."/>
            <person name="Birol I."/>
        </authorList>
    </citation>
    <scope>NUCLEOTIDE SEQUENCE [LARGE SCALE GENOMIC DNA]</scope>
    <source>
        <tissue evidence="1">Flushing bud</tissue>
    </source>
</reference>
<sequence>MALILQFKVTFLKCVRPTLIGYLNWIYWILILAKPTFSIASENKVKPDQTRFRPDLPSLLTALLPYRG</sequence>
<keyword evidence="1" id="KW-0496">Mitochondrion</keyword>
<evidence type="ECO:0000313" key="1">
    <source>
        <dbReference type="EMBL" id="KUM46639.1"/>
    </source>
</evidence>
<organism evidence="1">
    <name type="scientific">Picea glauca</name>
    <name type="common">White spruce</name>
    <name type="synonym">Pinus glauca</name>
    <dbReference type="NCBI Taxonomy" id="3330"/>
    <lineage>
        <taxon>Eukaryota</taxon>
        <taxon>Viridiplantae</taxon>
        <taxon>Streptophyta</taxon>
        <taxon>Embryophyta</taxon>
        <taxon>Tracheophyta</taxon>
        <taxon>Spermatophyta</taxon>
        <taxon>Pinopsida</taxon>
        <taxon>Pinidae</taxon>
        <taxon>Conifers I</taxon>
        <taxon>Pinales</taxon>
        <taxon>Pinaceae</taxon>
        <taxon>Picea</taxon>
    </lineage>
</organism>
<proteinExistence type="predicted"/>
<geneLocation type="mitochondrion" evidence="1"/>
<protein>
    <submittedName>
        <fullName evidence="1">Uncharacterized protein</fullName>
    </submittedName>
</protein>
<comment type="caution">
    <text evidence="1">The sequence shown here is derived from an EMBL/GenBank/DDBJ whole genome shotgun (WGS) entry which is preliminary data.</text>
</comment>
<name>A0A101LWG8_PICGL</name>